<organism evidence="1 2">
    <name type="scientific">Candidatus Sherwoodlollariibacterium unditelluris</name>
    <dbReference type="NCBI Taxonomy" id="1974757"/>
    <lineage>
        <taxon>Bacteria</taxon>
        <taxon>Pseudomonadati</taxon>
        <taxon>Candidatus Omnitrophota</taxon>
        <taxon>Candidatus Sherwoodlollariibacterium</taxon>
    </lineage>
</organism>
<accession>A0A2G9YLX2</accession>
<dbReference type="EMBL" id="PCRK01000055">
    <property type="protein sequence ID" value="PIP19501.1"/>
    <property type="molecule type" value="Genomic_DNA"/>
</dbReference>
<reference evidence="1 2" key="1">
    <citation type="submission" date="2017-09" db="EMBL/GenBank/DDBJ databases">
        <title>Depth-based differentiation of microbial function through sediment-hosted aquifers and enrichment of novel symbionts in the deep terrestrial subsurface.</title>
        <authorList>
            <person name="Probst A.J."/>
            <person name="Ladd B."/>
            <person name="Jarett J.K."/>
            <person name="Geller-Mcgrath D.E."/>
            <person name="Sieber C.M."/>
            <person name="Emerson J.B."/>
            <person name="Anantharaman K."/>
            <person name="Thomas B.C."/>
            <person name="Malmstrom R."/>
            <person name="Stieglmeier M."/>
            <person name="Klingl A."/>
            <person name="Woyke T."/>
            <person name="Ryan C.M."/>
            <person name="Banfield J.F."/>
        </authorList>
    </citation>
    <scope>NUCLEOTIDE SEQUENCE [LARGE SCALE GENOMIC DNA]</scope>
    <source>
        <strain evidence="1">CG23_combo_of_CG06-09_8_20_14_all_41_10</strain>
    </source>
</reference>
<dbReference type="AlphaFoldDB" id="A0A2G9YLX2"/>
<feature type="non-terminal residue" evidence="1">
    <location>
        <position position="1"/>
    </location>
</feature>
<name>A0A2G9YLX2_9BACT</name>
<dbReference type="Proteomes" id="UP000231292">
    <property type="component" value="Unassembled WGS sequence"/>
</dbReference>
<comment type="caution">
    <text evidence="1">The sequence shown here is derived from an EMBL/GenBank/DDBJ whole genome shotgun (WGS) entry which is preliminary data.</text>
</comment>
<gene>
    <name evidence="1" type="ORF">COX41_02475</name>
</gene>
<sequence>TYTSFVTQGGKNVLTDPFLSTISFDLAHLAKSDWQVRTCCAKFEHLMPWSSEILASVSE</sequence>
<evidence type="ECO:0000313" key="1">
    <source>
        <dbReference type="EMBL" id="PIP19501.1"/>
    </source>
</evidence>
<proteinExistence type="predicted"/>
<protein>
    <submittedName>
        <fullName evidence="1">Uncharacterized protein</fullName>
    </submittedName>
</protein>
<evidence type="ECO:0000313" key="2">
    <source>
        <dbReference type="Proteomes" id="UP000231292"/>
    </source>
</evidence>